<proteinExistence type="predicted"/>
<keyword evidence="5 7" id="KW-0472">Membrane</keyword>
<feature type="transmembrane region" description="Helical" evidence="7">
    <location>
        <begin position="363"/>
        <end position="384"/>
    </location>
</feature>
<name>A0ABV5SNV2_9MICO</name>
<evidence type="ECO:0000256" key="3">
    <source>
        <dbReference type="ARBA" id="ARBA00022692"/>
    </source>
</evidence>
<feature type="transmembrane region" description="Helical" evidence="7">
    <location>
        <begin position="158"/>
        <end position="178"/>
    </location>
</feature>
<feature type="transmembrane region" description="Helical" evidence="7">
    <location>
        <begin position="242"/>
        <end position="261"/>
    </location>
</feature>
<feature type="transmembrane region" description="Helical" evidence="7">
    <location>
        <begin position="273"/>
        <end position="292"/>
    </location>
</feature>
<feature type="domain" description="Major facilitator superfamily (MFS) profile" evidence="8">
    <location>
        <begin position="4"/>
        <end position="385"/>
    </location>
</feature>
<gene>
    <name evidence="9" type="ORF">ACFFQV_03560</name>
</gene>
<feature type="transmembrane region" description="Helical" evidence="7">
    <location>
        <begin position="70"/>
        <end position="88"/>
    </location>
</feature>
<keyword evidence="2" id="KW-1003">Cell membrane</keyword>
<feature type="transmembrane region" description="Helical" evidence="7">
    <location>
        <begin position="5"/>
        <end position="26"/>
    </location>
</feature>
<feature type="transmembrane region" description="Helical" evidence="7">
    <location>
        <begin position="128"/>
        <end position="146"/>
    </location>
</feature>
<comment type="caution">
    <text evidence="9">The sequence shown here is derived from an EMBL/GenBank/DDBJ whole genome shotgun (WGS) entry which is preliminary data.</text>
</comment>
<keyword evidence="3 7" id="KW-0812">Transmembrane</keyword>
<dbReference type="InterPro" id="IPR050189">
    <property type="entry name" value="MFS_Efflux_Transporters"/>
</dbReference>
<feature type="region of interest" description="Disordered" evidence="6">
    <location>
        <begin position="392"/>
        <end position="413"/>
    </location>
</feature>
<evidence type="ECO:0000313" key="9">
    <source>
        <dbReference type="EMBL" id="MFB9641362.1"/>
    </source>
</evidence>
<sequence length="413" mass="41415">MPLGLIALAIGGFGIGLTEFVIMGLLPEVAADFGVSEAAAGWFISGYALAVVVGALGLTAATTRLPRKPVLMGLLVLFIAGNAVSAMAPSYELMMSGRIIAALCHGAFFGIGSVVAAGLVAPEKAAGAIAIMFTGLTAANVLGVPFGTFIGQQYGWRATFWAISVIGVIALVGIATLVPRLDRTGAAGAAAAPSLRRELSAFRSGQVWLSLAVTVLGFGGMFGAFTYIAYTLTEVSGFDTATVPWLLVLFGAGLVAGNWAGGRLADRSIDGTLLAFIGALVVVLALFAWLAFSPVATIVLLVLMGAFGFGTVPGLQSRVMRYAAEAPTLASGANIAAFNLGNALGAWAGGLTIAAGLGFTSPIWVGAAITVAALVVMAIAAATARRTAPLAAEQPDATAPAAPPTAPAPAAAH</sequence>
<dbReference type="Gene3D" id="1.20.1250.20">
    <property type="entry name" value="MFS general substrate transporter like domains"/>
    <property type="match status" value="2"/>
</dbReference>
<dbReference type="Pfam" id="PF07690">
    <property type="entry name" value="MFS_1"/>
    <property type="match status" value="1"/>
</dbReference>
<evidence type="ECO:0000256" key="6">
    <source>
        <dbReference type="SAM" id="MobiDB-lite"/>
    </source>
</evidence>
<dbReference type="PROSITE" id="PS50850">
    <property type="entry name" value="MFS"/>
    <property type="match status" value="1"/>
</dbReference>
<dbReference type="RefSeq" id="WP_157422964.1">
    <property type="nucleotide sequence ID" value="NZ_BAAANI010000006.1"/>
</dbReference>
<dbReference type="PANTHER" id="PTHR43124:SF3">
    <property type="entry name" value="CHLORAMPHENICOL EFFLUX PUMP RV0191"/>
    <property type="match status" value="1"/>
</dbReference>
<evidence type="ECO:0000313" key="10">
    <source>
        <dbReference type="Proteomes" id="UP001589667"/>
    </source>
</evidence>
<dbReference type="CDD" id="cd17324">
    <property type="entry name" value="MFS_NepI_like"/>
    <property type="match status" value="1"/>
</dbReference>
<evidence type="ECO:0000256" key="2">
    <source>
        <dbReference type="ARBA" id="ARBA00022475"/>
    </source>
</evidence>
<evidence type="ECO:0000256" key="5">
    <source>
        <dbReference type="ARBA" id="ARBA00023136"/>
    </source>
</evidence>
<evidence type="ECO:0000256" key="7">
    <source>
        <dbReference type="SAM" id="Phobius"/>
    </source>
</evidence>
<feature type="transmembrane region" description="Helical" evidence="7">
    <location>
        <begin position="38"/>
        <end position="58"/>
    </location>
</feature>
<feature type="transmembrane region" description="Helical" evidence="7">
    <location>
        <begin position="207"/>
        <end position="230"/>
    </location>
</feature>
<dbReference type="EMBL" id="JBHMBL010000001">
    <property type="protein sequence ID" value="MFB9641362.1"/>
    <property type="molecule type" value="Genomic_DNA"/>
</dbReference>
<protein>
    <submittedName>
        <fullName evidence="9">MFS transporter</fullName>
    </submittedName>
</protein>
<feature type="transmembrane region" description="Helical" evidence="7">
    <location>
        <begin position="100"/>
        <end position="121"/>
    </location>
</feature>
<dbReference type="PANTHER" id="PTHR43124">
    <property type="entry name" value="PURINE EFFLUX PUMP PBUE"/>
    <property type="match status" value="1"/>
</dbReference>
<feature type="transmembrane region" description="Helical" evidence="7">
    <location>
        <begin position="298"/>
        <end position="315"/>
    </location>
</feature>
<evidence type="ECO:0000256" key="1">
    <source>
        <dbReference type="ARBA" id="ARBA00004651"/>
    </source>
</evidence>
<accession>A0ABV5SNV2</accession>
<organism evidence="9 10">
    <name type="scientific">Agromyces lapidis</name>
    <dbReference type="NCBI Taxonomy" id="279574"/>
    <lineage>
        <taxon>Bacteria</taxon>
        <taxon>Bacillati</taxon>
        <taxon>Actinomycetota</taxon>
        <taxon>Actinomycetes</taxon>
        <taxon>Micrococcales</taxon>
        <taxon>Microbacteriaceae</taxon>
        <taxon>Agromyces</taxon>
    </lineage>
</organism>
<keyword evidence="4 7" id="KW-1133">Transmembrane helix</keyword>
<comment type="subcellular location">
    <subcellularLocation>
        <location evidence="1">Cell membrane</location>
        <topology evidence="1">Multi-pass membrane protein</topology>
    </subcellularLocation>
</comment>
<dbReference type="InterPro" id="IPR011701">
    <property type="entry name" value="MFS"/>
</dbReference>
<dbReference type="SUPFAM" id="SSF103473">
    <property type="entry name" value="MFS general substrate transporter"/>
    <property type="match status" value="1"/>
</dbReference>
<evidence type="ECO:0000259" key="8">
    <source>
        <dbReference type="PROSITE" id="PS50850"/>
    </source>
</evidence>
<dbReference type="InterPro" id="IPR036259">
    <property type="entry name" value="MFS_trans_sf"/>
</dbReference>
<dbReference type="Proteomes" id="UP001589667">
    <property type="component" value="Unassembled WGS sequence"/>
</dbReference>
<keyword evidence="10" id="KW-1185">Reference proteome</keyword>
<dbReference type="InterPro" id="IPR020846">
    <property type="entry name" value="MFS_dom"/>
</dbReference>
<evidence type="ECO:0000256" key="4">
    <source>
        <dbReference type="ARBA" id="ARBA00022989"/>
    </source>
</evidence>
<feature type="transmembrane region" description="Helical" evidence="7">
    <location>
        <begin position="336"/>
        <end position="357"/>
    </location>
</feature>
<reference evidence="9 10" key="1">
    <citation type="submission" date="2024-09" db="EMBL/GenBank/DDBJ databases">
        <authorList>
            <person name="Sun Q."/>
            <person name="Mori K."/>
        </authorList>
    </citation>
    <scope>NUCLEOTIDE SEQUENCE [LARGE SCALE GENOMIC DNA]</scope>
    <source>
        <strain evidence="9 10">JCM 14321</strain>
    </source>
</reference>